<reference evidence="2 3" key="1">
    <citation type="journal article" date="2012" name="BMC Genomics">
        <title>Comparative genomics of the white-rot fungi, Phanerochaete carnosa and P. chrysosporium, to elucidate the genetic basis of the distinct wood types they colonize.</title>
        <authorList>
            <person name="Suzuki H."/>
            <person name="MacDonald J."/>
            <person name="Syed K."/>
            <person name="Salamov A."/>
            <person name="Hori C."/>
            <person name="Aerts A."/>
            <person name="Henrissat B."/>
            <person name="Wiebenga A."/>
            <person name="vanKuyk P.A."/>
            <person name="Barry K."/>
            <person name="Lindquist E."/>
            <person name="LaButti K."/>
            <person name="Lapidus A."/>
            <person name="Lucas S."/>
            <person name="Coutinho P."/>
            <person name="Gong Y."/>
            <person name="Samejima M."/>
            <person name="Mahadevan R."/>
            <person name="Abou-Zaid M."/>
            <person name="de Vries R.P."/>
            <person name="Igarashi K."/>
            <person name="Yadav J.S."/>
            <person name="Grigoriev I.V."/>
            <person name="Master E.R."/>
        </authorList>
    </citation>
    <scope>NUCLEOTIDE SEQUENCE [LARGE SCALE GENOMIC DNA]</scope>
    <source>
        <strain evidence="2 3">HHB-10118-sp</strain>
    </source>
</reference>
<evidence type="ECO:0008006" key="4">
    <source>
        <dbReference type="Google" id="ProtNLM"/>
    </source>
</evidence>
<dbReference type="EMBL" id="JH930474">
    <property type="protein sequence ID" value="EKM53278.1"/>
    <property type="molecule type" value="Genomic_DNA"/>
</dbReference>
<feature type="compositionally biased region" description="Polar residues" evidence="1">
    <location>
        <begin position="247"/>
        <end position="267"/>
    </location>
</feature>
<evidence type="ECO:0000313" key="3">
    <source>
        <dbReference type="Proteomes" id="UP000008370"/>
    </source>
</evidence>
<keyword evidence="3" id="KW-1185">Reference proteome</keyword>
<organism evidence="2 3">
    <name type="scientific">Phanerochaete carnosa (strain HHB-10118-sp)</name>
    <name type="common">White-rot fungus</name>
    <name type="synonym">Peniophora carnosa</name>
    <dbReference type="NCBI Taxonomy" id="650164"/>
    <lineage>
        <taxon>Eukaryota</taxon>
        <taxon>Fungi</taxon>
        <taxon>Dikarya</taxon>
        <taxon>Basidiomycota</taxon>
        <taxon>Agaricomycotina</taxon>
        <taxon>Agaricomycetes</taxon>
        <taxon>Polyporales</taxon>
        <taxon>Phanerochaetaceae</taxon>
        <taxon>Phanerochaete</taxon>
    </lineage>
</organism>
<feature type="region of interest" description="Disordered" evidence="1">
    <location>
        <begin position="1"/>
        <end position="88"/>
    </location>
</feature>
<dbReference type="InParanoid" id="K5VP90"/>
<accession>K5VP90</accession>
<dbReference type="HOGENOM" id="CLU_022144_1_0_1"/>
<evidence type="ECO:0000256" key="1">
    <source>
        <dbReference type="SAM" id="MobiDB-lite"/>
    </source>
</evidence>
<protein>
    <recommendedName>
        <fullName evidence="4">F-box domain-containing protein</fullName>
    </recommendedName>
</protein>
<dbReference type="KEGG" id="pco:PHACADRAFT_259513"/>
<dbReference type="OrthoDB" id="3365519at2759"/>
<proteinExistence type="predicted"/>
<dbReference type="AlphaFoldDB" id="K5VP90"/>
<dbReference type="GeneID" id="18917444"/>
<dbReference type="Proteomes" id="UP000008370">
    <property type="component" value="Unassembled WGS sequence"/>
</dbReference>
<name>K5VP90_PHACS</name>
<sequence length="551" mass="61910">MPSARHQPPEMSASQWPERHAKRPSPQLPTPPEECSPVPEPKRETSRKAKRISPKTVEDMEVLAGKSRPRTPVEDQTTTRPHSEAPEDLAPYPLVAHLSDPVLLENLLTYLSYYEWLRLATVSKEIRHTLYEDGREQVLARYLQTVGYSKWTWNDPEPLILTVEDLNHYMRGVSIPTHSYAAIANNWLRSKSSVEARTMQDLTFACRAFTRVVLRLRAQAEAEAAHIARIAASMPPSPVSMGGARTRTLSQTSQRLPAKWASQSSLNSRPGSRAPSPSPQTRGKGPSASQLIKTFHSPLFRLRRAPLLQVFVPSPEGDWLSDASVLECEAELKRSGVLHLLRAGDVIWDIAAGDEANAGRLIWDGSYLIDLDYTYSKVGDPPKYLPTLAFPPSYFHRVIRTMGTGNPIVRIDLSPWADDIKENLQLVQDKMRMDTPQGGRHTVVRWLHRSSFLIRPPPGSRSIRLPLPHPSGPGPSPAGAWIVDPDWFGTVVASTIGSWGPVVPSRRDWQLSPDQVLLNERRTVFRILREKSRPGEIWIRVVTDKERIIPL</sequence>
<evidence type="ECO:0000313" key="2">
    <source>
        <dbReference type="EMBL" id="EKM53278.1"/>
    </source>
</evidence>
<feature type="region of interest" description="Disordered" evidence="1">
    <location>
        <begin position="235"/>
        <end position="288"/>
    </location>
</feature>
<gene>
    <name evidence="2" type="ORF">PHACADRAFT_259513</name>
</gene>
<dbReference type="RefSeq" id="XP_007397970.1">
    <property type="nucleotide sequence ID" value="XM_007397908.1"/>
</dbReference>